<evidence type="ECO:0000256" key="4">
    <source>
        <dbReference type="ARBA" id="ARBA00023015"/>
    </source>
</evidence>
<organism evidence="6 7">
    <name type="scientific">Solanum commersonii</name>
    <name type="common">Commerson's wild potato</name>
    <name type="synonym">Commerson's nightshade</name>
    <dbReference type="NCBI Taxonomy" id="4109"/>
    <lineage>
        <taxon>Eukaryota</taxon>
        <taxon>Viridiplantae</taxon>
        <taxon>Streptophyta</taxon>
        <taxon>Embryophyta</taxon>
        <taxon>Tracheophyta</taxon>
        <taxon>Spermatophyta</taxon>
        <taxon>Magnoliopsida</taxon>
        <taxon>eudicotyledons</taxon>
        <taxon>Gunneridae</taxon>
        <taxon>Pentapetalae</taxon>
        <taxon>asterids</taxon>
        <taxon>lamiids</taxon>
        <taxon>Solanales</taxon>
        <taxon>Solanaceae</taxon>
        <taxon>Solanoideae</taxon>
        <taxon>Solaneae</taxon>
        <taxon>Solanum</taxon>
    </lineage>
</organism>
<keyword evidence="3" id="KW-0862">Zinc</keyword>
<dbReference type="GO" id="GO:0034244">
    <property type="term" value="P:negative regulation of transcription elongation by RNA polymerase II"/>
    <property type="evidence" value="ECO:0007669"/>
    <property type="project" value="InterPro"/>
</dbReference>
<keyword evidence="1" id="KW-0479">Metal-binding</keyword>
<evidence type="ECO:0000313" key="7">
    <source>
        <dbReference type="Proteomes" id="UP000824120"/>
    </source>
</evidence>
<evidence type="ECO:0000256" key="1">
    <source>
        <dbReference type="ARBA" id="ARBA00022723"/>
    </source>
</evidence>
<keyword evidence="2" id="KW-0863">Zinc-finger</keyword>
<dbReference type="OrthoDB" id="10387183at2759"/>
<dbReference type="Proteomes" id="UP000824120">
    <property type="component" value="Chromosome 1"/>
</dbReference>
<evidence type="ECO:0000256" key="3">
    <source>
        <dbReference type="ARBA" id="ARBA00022833"/>
    </source>
</evidence>
<dbReference type="AlphaFoldDB" id="A0A9J6AZ61"/>
<dbReference type="GO" id="GO:0140566">
    <property type="term" value="F:histone reader activity"/>
    <property type="evidence" value="ECO:0007669"/>
    <property type="project" value="InterPro"/>
</dbReference>
<keyword evidence="4" id="KW-0805">Transcription regulation</keyword>
<keyword evidence="5" id="KW-0804">Transcription</keyword>
<gene>
    <name evidence="6" type="ORF">H5410_001256</name>
</gene>
<evidence type="ECO:0000256" key="5">
    <source>
        <dbReference type="ARBA" id="ARBA00023163"/>
    </source>
</evidence>
<dbReference type="PANTHER" id="PTHR33304">
    <property type="match status" value="1"/>
</dbReference>
<evidence type="ECO:0000256" key="2">
    <source>
        <dbReference type="ARBA" id="ARBA00022771"/>
    </source>
</evidence>
<dbReference type="EMBL" id="JACXVP010000001">
    <property type="protein sequence ID" value="KAG5629539.1"/>
    <property type="molecule type" value="Genomic_DNA"/>
</dbReference>
<feature type="non-terminal residue" evidence="6">
    <location>
        <position position="1"/>
    </location>
</feature>
<sequence>MFSSSGLEIVNYEGPKLPFSKNICQSTVQPKKHRKFPGGHCINSEKEVWTGKMIYLHVEEALGLSSSFKKYGSPWTNTVSSRVLSTKSMVTVARGIFSKPRAQISNSFCEKSKVQCPLGSTGHTKSQNLQIAKSMDWCCEECEIGKGIMSSSSGLENVHYEGPRLLASEKICQSIVQPKKHSKFPGGHQALGLSSSINKYGSPRINTIFSSVVSTKSMETWPRDKCLSKQWLILLSNIPKDEIAKSNGYLAMSFVNRKSTDVRLSAIIVGTTNHGGLAKLSIEGTNICCGVTDICLKDISRELSLRNVSNVGDEGLFEIAHGCHMFKKLDLFQWLMNR</sequence>
<dbReference type="PANTHER" id="PTHR33304:SF41">
    <property type="entry name" value="ZINC FINGER PHD-TYPE DOMAIN-CONTAINING PROTEIN"/>
    <property type="match status" value="1"/>
</dbReference>
<dbReference type="InterPro" id="IPR032675">
    <property type="entry name" value="LRR_dom_sf"/>
</dbReference>
<dbReference type="Gene3D" id="3.80.10.10">
    <property type="entry name" value="Ribonuclease Inhibitor"/>
    <property type="match status" value="1"/>
</dbReference>
<accession>A0A9J6AZ61</accession>
<protein>
    <submittedName>
        <fullName evidence="6">Uncharacterized protein</fullName>
    </submittedName>
</protein>
<proteinExistence type="predicted"/>
<dbReference type="GO" id="GO:0008270">
    <property type="term" value="F:zinc ion binding"/>
    <property type="evidence" value="ECO:0007669"/>
    <property type="project" value="UniProtKB-KW"/>
</dbReference>
<evidence type="ECO:0000313" key="6">
    <source>
        <dbReference type="EMBL" id="KAG5629539.1"/>
    </source>
</evidence>
<dbReference type="InterPro" id="IPR049914">
    <property type="entry name" value="PHD1-3/5-6"/>
</dbReference>
<keyword evidence="7" id="KW-1185">Reference proteome</keyword>
<comment type="caution">
    <text evidence="6">The sequence shown here is derived from an EMBL/GenBank/DDBJ whole genome shotgun (WGS) entry which is preliminary data.</text>
</comment>
<name>A0A9J6AZ61_SOLCO</name>
<reference evidence="6 7" key="1">
    <citation type="submission" date="2020-09" db="EMBL/GenBank/DDBJ databases">
        <title>De no assembly of potato wild relative species, Solanum commersonii.</title>
        <authorList>
            <person name="Cho K."/>
        </authorList>
    </citation>
    <scope>NUCLEOTIDE SEQUENCE [LARGE SCALE GENOMIC DNA]</scope>
    <source>
        <strain evidence="6">LZ3.2</strain>
        <tissue evidence="6">Leaf</tissue>
    </source>
</reference>